<evidence type="ECO:0000256" key="1">
    <source>
        <dbReference type="SAM" id="SignalP"/>
    </source>
</evidence>
<reference evidence="2" key="1">
    <citation type="journal article" date="2016" name="Gigascience">
        <title>De novo construction of an expanded transcriptome assembly for the western tarnished plant bug, Lygus hesperus.</title>
        <authorList>
            <person name="Tassone E.E."/>
            <person name="Geib S.M."/>
            <person name="Hall B."/>
            <person name="Fabrick J.A."/>
            <person name="Brent C.S."/>
            <person name="Hull J.J."/>
        </authorList>
    </citation>
    <scope>NUCLEOTIDE SEQUENCE</scope>
</reference>
<keyword evidence="1" id="KW-0732">Signal</keyword>
<evidence type="ECO:0008006" key="3">
    <source>
        <dbReference type="Google" id="ProtNLM"/>
    </source>
</evidence>
<name>A0A146KXJ8_LYGHE</name>
<feature type="signal peptide" evidence="1">
    <location>
        <begin position="1"/>
        <end position="17"/>
    </location>
</feature>
<protein>
    <recommendedName>
        <fullName evidence="3">Secreted protein</fullName>
    </recommendedName>
</protein>
<sequence>MTVLCVDIPTLVLIVHADCAIKRPCVQLEIFTIESTTGNCITVVPQPMGHRPTPTIPHQRHLVTSHSRYIPSIVRYIDTKYLVVVPCTPITVAYHTSLLRLHVVFQHDPVLATSYCDGTIPG</sequence>
<feature type="chain" id="PRO_5007526816" description="Secreted protein" evidence="1">
    <location>
        <begin position="18"/>
        <end position="122"/>
    </location>
</feature>
<dbReference type="AlphaFoldDB" id="A0A146KXJ8"/>
<proteinExistence type="predicted"/>
<accession>A0A146KXJ8</accession>
<evidence type="ECO:0000313" key="2">
    <source>
        <dbReference type="EMBL" id="JAQ01173.1"/>
    </source>
</evidence>
<gene>
    <name evidence="2" type="ORF">g.3171</name>
</gene>
<organism evidence="2">
    <name type="scientific">Lygus hesperus</name>
    <name type="common">Western plant bug</name>
    <dbReference type="NCBI Taxonomy" id="30085"/>
    <lineage>
        <taxon>Eukaryota</taxon>
        <taxon>Metazoa</taxon>
        <taxon>Ecdysozoa</taxon>
        <taxon>Arthropoda</taxon>
        <taxon>Hexapoda</taxon>
        <taxon>Insecta</taxon>
        <taxon>Pterygota</taxon>
        <taxon>Neoptera</taxon>
        <taxon>Paraneoptera</taxon>
        <taxon>Hemiptera</taxon>
        <taxon>Heteroptera</taxon>
        <taxon>Panheteroptera</taxon>
        <taxon>Cimicomorpha</taxon>
        <taxon>Miridae</taxon>
        <taxon>Mirini</taxon>
        <taxon>Lygus</taxon>
    </lineage>
</organism>
<dbReference type="EMBL" id="GDHC01017456">
    <property type="protein sequence ID" value="JAQ01173.1"/>
    <property type="molecule type" value="Transcribed_RNA"/>
</dbReference>